<keyword evidence="4" id="KW-0694">RNA-binding</keyword>
<dbReference type="InterPro" id="IPR012677">
    <property type="entry name" value="Nucleotide-bd_a/b_plait_sf"/>
</dbReference>
<name>A0A5C7JAM8_9BACT</name>
<keyword evidence="2 4" id="KW-0689">Ribosomal protein</keyword>
<keyword evidence="3 4" id="KW-0687">Ribonucleoprotein</keyword>
<dbReference type="AlphaFoldDB" id="A0A5C7JAM8"/>
<evidence type="ECO:0000313" key="5">
    <source>
        <dbReference type="EMBL" id="TXG78635.1"/>
    </source>
</evidence>
<dbReference type="SUPFAM" id="SSF54189">
    <property type="entry name" value="Ribosomal proteins S24e, L23 and L15e"/>
    <property type="match status" value="1"/>
</dbReference>
<proteinExistence type="inferred from homology"/>
<dbReference type="GO" id="GO:0003735">
    <property type="term" value="F:structural constituent of ribosome"/>
    <property type="evidence" value="ECO:0007669"/>
    <property type="project" value="InterPro"/>
</dbReference>
<accession>A0A5C7JAM8</accession>
<dbReference type="GO" id="GO:0019843">
    <property type="term" value="F:rRNA binding"/>
    <property type="evidence" value="ECO:0007669"/>
    <property type="project" value="UniProtKB-UniRule"/>
</dbReference>
<dbReference type="Proteomes" id="UP000321026">
    <property type="component" value="Unassembled WGS sequence"/>
</dbReference>
<dbReference type="InterPro" id="IPR012678">
    <property type="entry name" value="Ribosomal_uL23/eL15/eS24_sf"/>
</dbReference>
<sequence length="97" mass="10461">MNIIISPVITEKSMSDAALGKFTFKVAKSANKNQIRAEIESRYSVNVVGVSTSILKGKKQRVGAKREEKKIGDVKKAIVALKAGQKIGLFDLGGDNK</sequence>
<comment type="caution">
    <text evidence="5">The sequence shown here is derived from an EMBL/GenBank/DDBJ whole genome shotgun (WGS) entry which is preliminary data.</text>
</comment>
<gene>
    <name evidence="4" type="primary">rplW</name>
    <name evidence="5" type="ORF">E6Q11_00530</name>
</gene>
<dbReference type="NCBIfam" id="NF004363">
    <property type="entry name" value="PRK05738.2-4"/>
    <property type="match status" value="1"/>
</dbReference>
<dbReference type="Pfam" id="PF00276">
    <property type="entry name" value="Ribosomal_L23"/>
    <property type="match status" value="1"/>
</dbReference>
<organism evidence="5 6">
    <name type="scientific">Candidatus Dojkabacteria bacterium</name>
    <dbReference type="NCBI Taxonomy" id="2099670"/>
    <lineage>
        <taxon>Bacteria</taxon>
        <taxon>Candidatus Dojkabacteria</taxon>
    </lineage>
</organism>
<reference evidence="5 6" key="1">
    <citation type="submission" date="2018-09" db="EMBL/GenBank/DDBJ databases">
        <title>Metagenome Assembled Genomes from an Advanced Water Purification Facility.</title>
        <authorList>
            <person name="Stamps B.W."/>
            <person name="Spear J.R."/>
        </authorList>
    </citation>
    <scope>NUCLEOTIDE SEQUENCE [LARGE SCALE GENOMIC DNA]</scope>
    <source>
        <strain evidence="5">Bin_63_2</strain>
    </source>
</reference>
<comment type="subunit">
    <text evidence="4">Part of the 50S ribosomal subunit. Contacts protein L29, and trigger factor when it is bound to the ribosome.</text>
</comment>
<dbReference type="GO" id="GO:0005840">
    <property type="term" value="C:ribosome"/>
    <property type="evidence" value="ECO:0007669"/>
    <property type="project" value="UniProtKB-KW"/>
</dbReference>
<dbReference type="HAMAP" id="MF_01369_B">
    <property type="entry name" value="Ribosomal_uL23_B"/>
    <property type="match status" value="1"/>
</dbReference>
<evidence type="ECO:0000256" key="4">
    <source>
        <dbReference type="HAMAP-Rule" id="MF_01369"/>
    </source>
</evidence>
<evidence type="ECO:0000256" key="2">
    <source>
        <dbReference type="ARBA" id="ARBA00022980"/>
    </source>
</evidence>
<dbReference type="GO" id="GO:1990904">
    <property type="term" value="C:ribonucleoprotein complex"/>
    <property type="evidence" value="ECO:0007669"/>
    <property type="project" value="UniProtKB-KW"/>
</dbReference>
<dbReference type="GO" id="GO:0006412">
    <property type="term" value="P:translation"/>
    <property type="evidence" value="ECO:0007669"/>
    <property type="project" value="UniProtKB-UniRule"/>
</dbReference>
<evidence type="ECO:0000313" key="6">
    <source>
        <dbReference type="Proteomes" id="UP000321026"/>
    </source>
</evidence>
<dbReference type="Gene3D" id="3.30.70.330">
    <property type="match status" value="1"/>
</dbReference>
<dbReference type="InterPro" id="IPR013025">
    <property type="entry name" value="Ribosomal_uL23-like"/>
</dbReference>
<keyword evidence="4" id="KW-0699">rRNA-binding</keyword>
<evidence type="ECO:0000256" key="3">
    <source>
        <dbReference type="ARBA" id="ARBA00023274"/>
    </source>
</evidence>
<evidence type="ECO:0000256" key="1">
    <source>
        <dbReference type="ARBA" id="ARBA00006700"/>
    </source>
</evidence>
<comment type="similarity">
    <text evidence="1 4">Belongs to the universal ribosomal protein uL23 family.</text>
</comment>
<comment type="function">
    <text evidence="4">One of the early assembly proteins it binds 23S rRNA. One of the proteins that surrounds the polypeptide exit tunnel on the outside of the ribosome. Forms the main docking site for trigger factor binding to the ribosome.</text>
</comment>
<protein>
    <recommendedName>
        <fullName evidence="4">Large ribosomal subunit protein uL23</fullName>
    </recommendedName>
</protein>
<dbReference type="EMBL" id="SSDS01000009">
    <property type="protein sequence ID" value="TXG78635.1"/>
    <property type="molecule type" value="Genomic_DNA"/>
</dbReference>